<accession>A0ABN7V334</accession>
<proteinExistence type="predicted"/>
<name>A0ABN7V334_GIGMA</name>
<dbReference type="EMBL" id="CAJVQB010008906">
    <property type="protein sequence ID" value="CAG8724470.1"/>
    <property type="molecule type" value="Genomic_DNA"/>
</dbReference>
<gene>
    <name evidence="1" type="ORF">GMARGA_LOCUS13808</name>
</gene>
<organism evidence="1 2">
    <name type="scientific">Gigaspora margarita</name>
    <dbReference type="NCBI Taxonomy" id="4874"/>
    <lineage>
        <taxon>Eukaryota</taxon>
        <taxon>Fungi</taxon>
        <taxon>Fungi incertae sedis</taxon>
        <taxon>Mucoromycota</taxon>
        <taxon>Glomeromycotina</taxon>
        <taxon>Glomeromycetes</taxon>
        <taxon>Diversisporales</taxon>
        <taxon>Gigasporaceae</taxon>
        <taxon>Gigaspora</taxon>
    </lineage>
</organism>
<dbReference type="Proteomes" id="UP000789901">
    <property type="component" value="Unassembled WGS sequence"/>
</dbReference>
<feature type="non-terminal residue" evidence="1">
    <location>
        <position position="1"/>
    </location>
</feature>
<sequence>WDDSELLELSLEGVQFYLFAFKIEKFLLYITSLEIVSNIDIIRASIRYMLFFIGKFNKKYALFVQKIEKDNCKLTQPSPILELQEKLQQHYLSQQVLSERELCAWRTLLKISSKTISKAQTYYNINGPGCLLYNKSTITRVHISEKSKKQFEKFFSDKNIVNLSSYKVDKYGLLLKYLKNQKETLWQKYFELYPNRIKELHF</sequence>
<evidence type="ECO:0000313" key="1">
    <source>
        <dbReference type="EMBL" id="CAG8724470.1"/>
    </source>
</evidence>
<protein>
    <submittedName>
        <fullName evidence="1">19989_t:CDS:1</fullName>
    </submittedName>
</protein>
<evidence type="ECO:0000313" key="2">
    <source>
        <dbReference type="Proteomes" id="UP000789901"/>
    </source>
</evidence>
<comment type="caution">
    <text evidence="1">The sequence shown here is derived from an EMBL/GenBank/DDBJ whole genome shotgun (WGS) entry which is preliminary data.</text>
</comment>
<reference evidence="1 2" key="1">
    <citation type="submission" date="2021-06" db="EMBL/GenBank/DDBJ databases">
        <authorList>
            <person name="Kallberg Y."/>
            <person name="Tangrot J."/>
            <person name="Rosling A."/>
        </authorList>
    </citation>
    <scope>NUCLEOTIDE SEQUENCE [LARGE SCALE GENOMIC DNA]</scope>
    <source>
        <strain evidence="1 2">120-4 pot B 10/14</strain>
    </source>
</reference>
<keyword evidence="2" id="KW-1185">Reference proteome</keyword>